<dbReference type="AlphaFoldDB" id="A0A920CXM3"/>
<dbReference type="PANTHER" id="PTHR34220:SF7">
    <property type="entry name" value="SENSOR HISTIDINE KINASE YPDA"/>
    <property type="match status" value="1"/>
</dbReference>
<evidence type="ECO:0000256" key="2">
    <source>
        <dbReference type="ARBA" id="ARBA00022475"/>
    </source>
</evidence>
<comment type="caution">
    <text evidence="9">The sequence shown here is derived from an EMBL/GenBank/DDBJ whole genome shotgun (WGS) entry which is preliminary data.</text>
</comment>
<keyword evidence="4" id="KW-0808">Transferase</keyword>
<dbReference type="InterPro" id="IPR003594">
    <property type="entry name" value="HATPase_dom"/>
</dbReference>
<keyword evidence="7" id="KW-1133">Transmembrane helix</keyword>
<evidence type="ECO:0000256" key="3">
    <source>
        <dbReference type="ARBA" id="ARBA00022553"/>
    </source>
</evidence>
<reference evidence="9" key="1">
    <citation type="submission" date="2021-03" db="EMBL/GenBank/DDBJ databases">
        <title>Antimicrobial resistance genes in bacteria isolated from Japanese honey, and their potential for conferring macrolide and lincosamide resistance in the American foulbrood pathogen Paenibacillus larvae.</title>
        <authorList>
            <person name="Okamoto M."/>
            <person name="Kumagai M."/>
            <person name="Kanamori H."/>
            <person name="Takamatsu D."/>
        </authorList>
    </citation>
    <scope>NUCLEOTIDE SEQUENCE</scope>
    <source>
        <strain evidence="9">J40TS1</strain>
    </source>
</reference>
<dbReference type="PANTHER" id="PTHR34220">
    <property type="entry name" value="SENSOR HISTIDINE KINASE YPDA"/>
    <property type="match status" value="1"/>
</dbReference>
<dbReference type="GO" id="GO:0005886">
    <property type="term" value="C:plasma membrane"/>
    <property type="evidence" value="ECO:0007669"/>
    <property type="project" value="UniProtKB-SubCell"/>
</dbReference>
<feature type="domain" description="HAMP" evidence="8">
    <location>
        <begin position="305"/>
        <end position="358"/>
    </location>
</feature>
<dbReference type="InterPro" id="IPR050640">
    <property type="entry name" value="Bact_2-comp_sensor_kinase"/>
</dbReference>
<organism evidence="9 10">
    <name type="scientific">Paenibacillus montaniterrae</name>
    <dbReference type="NCBI Taxonomy" id="429341"/>
    <lineage>
        <taxon>Bacteria</taxon>
        <taxon>Bacillati</taxon>
        <taxon>Bacillota</taxon>
        <taxon>Bacilli</taxon>
        <taxon>Bacillales</taxon>
        <taxon>Paenibacillaceae</taxon>
        <taxon>Paenibacillus</taxon>
    </lineage>
</organism>
<comment type="subcellular location">
    <subcellularLocation>
        <location evidence="1">Cell membrane</location>
        <topology evidence="1">Multi-pass membrane protein</topology>
    </subcellularLocation>
</comment>
<keyword evidence="5" id="KW-0418">Kinase</keyword>
<name>A0A920CXM3_9BACL</name>
<evidence type="ECO:0000256" key="4">
    <source>
        <dbReference type="ARBA" id="ARBA00022679"/>
    </source>
</evidence>
<dbReference type="Gene3D" id="3.30.565.10">
    <property type="entry name" value="Histidine kinase-like ATPase, C-terminal domain"/>
    <property type="match status" value="1"/>
</dbReference>
<dbReference type="CDD" id="cd06225">
    <property type="entry name" value="HAMP"/>
    <property type="match status" value="1"/>
</dbReference>
<dbReference type="Proteomes" id="UP000683139">
    <property type="component" value="Unassembled WGS sequence"/>
</dbReference>
<evidence type="ECO:0000259" key="8">
    <source>
        <dbReference type="PROSITE" id="PS50885"/>
    </source>
</evidence>
<evidence type="ECO:0000256" key="1">
    <source>
        <dbReference type="ARBA" id="ARBA00004651"/>
    </source>
</evidence>
<keyword evidence="2" id="KW-1003">Cell membrane</keyword>
<dbReference type="RefSeq" id="WP_213515921.1">
    <property type="nucleotide sequence ID" value="NZ_BOSE01000004.1"/>
</dbReference>
<dbReference type="SUPFAM" id="SSF55874">
    <property type="entry name" value="ATPase domain of HSP90 chaperone/DNA topoisomerase II/histidine kinase"/>
    <property type="match status" value="1"/>
</dbReference>
<evidence type="ECO:0000256" key="6">
    <source>
        <dbReference type="ARBA" id="ARBA00023136"/>
    </source>
</evidence>
<gene>
    <name evidence="9" type="ORF">J40TS1_27030</name>
</gene>
<proteinExistence type="predicted"/>
<dbReference type="Pfam" id="PF02518">
    <property type="entry name" value="HATPase_c"/>
    <property type="match status" value="1"/>
</dbReference>
<feature type="transmembrane region" description="Helical" evidence="7">
    <location>
        <begin position="284"/>
        <end position="303"/>
    </location>
</feature>
<sequence>MTRLKARMNSLRFKLIATLLLIIIPLIIMLIVNTVSSVNVIRSQVSQSNKNMLSLYMNQSDLMLQEVDKFLINLSEFESDIVIFDALRSRNETAYSLAKIRIHNAMKKELSSISMDAFFIYSIRNEELVLARSFGDEYADREKLEQEILTMIHTVAAETDYSKWQVWTGAGGNEHYIFHLVRTGETYVGAWIDSESLLQPLQLINLGEDGVTLLTNHENEPITSTFGLDEKQIDFSYSPQSYTLTGANDSWLLIGEPSQVGAYNIVVLMPDKEMMQQLPLIQRITTIILIAVILVLLIFFYMIQRIFLTPIKRLLIAMRKLRAGDWNMRIEPQKTSTEFGIVNETFNQMISEIHNLKINIYEEKINLQRAELKHLQLQINPHFFMNSLNIIYNLATMKDYKLVQEMTRCLVSYFRFMFKSNSYFVSLRDELAHTSNYLRIQQLRFPHSLIYHVEGSEQAMKVEVPPLIVQTMVENTIKYTVNNERPTTINVQAVIESVDDHQVLSITIKDTGPGFSEEVLAKLGSEQLEHDGSGEKIGIWNVRRRLKLLYEERAHIYFYNEQNGRYGAVVRFEIILN</sequence>
<keyword evidence="10" id="KW-1185">Reference proteome</keyword>
<dbReference type="EMBL" id="BOSE01000004">
    <property type="protein sequence ID" value="GIP17061.1"/>
    <property type="molecule type" value="Genomic_DNA"/>
</dbReference>
<dbReference type="SUPFAM" id="SSF158472">
    <property type="entry name" value="HAMP domain-like"/>
    <property type="match status" value="1"/>
</dbReference>
<evidence type="ECO:0000313" key="9">
    <source>
        <dbReference type="EMBL" id="GIP17061.1"/>
    </source>
</evidence>
<keyword evidence="6 7" id="KW-0472">Membrane</keyword>
<protein>
    <recommendedName>
        <fullName evidence="8">HAMP domain-containing protein</fullName>
    </recommendedName>
</protein>
<dbReference type="SMART" id="SM00304">
    <property type="entry name" value="HAMP"/>
    <property type="match status" value="1"/>
</dbReference>
<evidence type="ECO:0000313" key="10">
    <source>
        <dbReference type="Proteomes" id="UP000683139"/>
    </source>
</evidence>
<dbReference type="InterPro" id="IPR036890">
    <property type="entry name" value="HATPase_C_sf"/>
</dbReference>
<dbReference type="GO" id="GO:0000155">
    <property type="term" value="F:phosphorelay sensor kinase activity"/>
    <property type="evidence" value="ECO:0007669"/>
    <property type="project" value="InterPro"/>
</dbReference>
<keyword evidence="7" id="KW-0812">Transmembrane</keyword>
<dbReference type="InterPro" id="IPR010559">
    <property type="entry name" value="Sig_transdc_His_kin_internal"/>
</dbReference>
<evidence type="ECO:0000256" key="7">
    <source>
        <dbReference type="SAM" id="Phobius"/>
    </source>
</evidence>
<dbReference type="PROSITE" id="PS50885">
    <property type="entry name" value="HAMP"/>
    <property type="match status" value="1"/>
</dbReference>
<keyword evidence="3" id="KW-0597">Phosphoprotein</keyword>
<dbReference type="Gene3D" id="6.10.340.10">
    <property type="match status" value="1"/>
</dbReference>
<dbReference type="Pfam" id="PF06580">
    <property type="entry name" value="His_kinase"/>
    <property type="match status" value="1"/>
</dbReference>
<evidence type="ECO:0000256" key="5">
    <source>
        <dbReference type="ARBA" id="ARBA00022777"/>
    </source>
</evidence>
<dbReference type="InterPro" id="IPR003660">
    <property type="entry name" value="HAMP_dom"/>
</dbReference>
<dbReference type="Pfam" id="PF00672">
    <property type="entry name" value="HAMP"/>
    <property type="match status" value="1"/>
</dbReference>
<accession>A0A920CXM3</accession>